<feature type="compositionally biased region" description="Polar residues" evidence="1">
    <location>
        <begin position="265"/>
        <end position="299"/>
    </location>
</feature>
<gene>
    <name evidence="2" type="ORF">FCC1311_005492</name>
</gene>
<feature type="region of interest" description="Disordered" evidence="1">
    <location>
        <begin position="100"/>
        <end position="123"/>
    </location>
</feature>
<keyword evidence="3" id="KW-1185">Reference proteome</keyword>
<feature type="compositionally biased region" description="Acidic residues" evidence="1">
    <location>
        <begin position="341"/>
        <end position="352"/>
    </location>
</feature>
<feature type="compositionally biased region" description="Basic and acidic residues" evidence="1">
    <location>
        <begin position="310"/>
        <end position="321"/>
    </location>
</feature>
<protein>
    <submittedName>
        <fullName evidence="2">Uncharacterized protein</fullName>
    </submittedName>
</protein>
<sequence length="542" mass="59524">MAKWGGTRRGQLLRRGRREEDRGQTENAYRPSDFNAEEHREVDEVLAAQNARMSPIRRFGTFLAGLWPGSRWSSSNASSASMNETNDIPRSRSVLFGVRDNRSQGGARSGAGVTSTRDDDDTRADILEDADVGVHSIFATGRSHGPPPARDLEEVNDVSRDEHEGFANEQSFATAMETAHAYHARDHEAEEDEDGDEDEDDDEDEESHDDSGERNSSVFPSAQPYGDIDAADSDGWDEHESADDRSETDLLCQDDSKSERDDASRQTGGKSSVSRRLSGDSKNSSISGKLSAMLTTRINLSRPKRPSNIPEHDVESVRYDDGSEGSPISEDGEVLCSYYETDSDCEEGESEFTDSHVFNESADDIDIDDNDDGDVSEDDTLSVLSLIPATPPASHKTSDPLMRELSDALSKRRQLIIPKEERDSIENLTRDGKQVRGYAYLQQHRDRTGQEHGDDENTSCASSVASEVDSFADEIPESKSSSISNRVVEHACGDSSRGSVIPWTGVLPGRRASQARVRGHDARFTTAGVGTKRATSISCYEI</sequence>
<dbReference type="InParanoid" id="A0A2R5G8G0"/>
<feature type="region of interest" description="Disordered" evidence="1">
    <location>
        <begin position="138"/>
        <end position="379"/>
    </location>
</feature>
<evidence type="ECO:0000313" key="2">
    <source>
        <dbReference type="EMBL" id="GBG24331.1"/>
    </source>
</evidence>
<feature type="compositionally biased region" description="Basic and acidic residues" evidence="1">
    <location>
        <begin position="236"/>
        <end position="264"/>
    </location>
</feature>
<accession>A0A2R5G8G0</accession>
<evidence type="ECO:0000256" key="1">
    <source>
        <dbReference type="SAM" id="MobiDB-lite"/>
    </source>
</evidence>
<comment type="caution">
    <text evidence="2">The sequence shown here is derived from an EMBL/GenBank/DDBJ whole genome shotgun (WGS) entry which is preliminary data.</text>
</comment>
<dbReference type="EMBL" id="BEYU01000005">
    <property type="protein sequence ID" value="GBG24331.1"/>
    <property type="molecule type" value="Genomic_DNA"/>
</dbReference>
<feature type="compositionally biased region" description="Acidic residues" evidence="1">
    <location>
        <begin position="189"/>
        <end position="208"/>
    </location>
</feature>
<reference evidence="2 3" key="1">
    <citation type="submission" date="2017-12" db="EMBL/GenBank/DDBJ databases">
        <title>Sequencing, de novo assembly and annotation of complete genome of a new Thraustochytrid species, strain FCC1311.</title>
        <authorList>
            <person name="Sedici K."/>
            <person name="Godart F."/>
            <person name="Aiese Cigliano R."/>
            <person name="Sanseverino W."/>
            <person name="Barakat M."/>
            <person name="Ortet P."/>
            <person name="Marechal E."/>
            <person name="Cagnac O."/>
            <person name="Amato A."/>
        </authorList>
    </citation>
    <scope>NUCLEOTIDE SEQUENCE [LARGE SCALE GENOMIC DNA]</scope>
</reference>
<proteinExistence type="predicted"/>
<name>A0A2R5G8G0_9STRA</name>
<evidence type="ECO:0000313" key="3">
    <source>
        <dbReference type="Proteomes" id="UP000241890"/>
    </source>
</evidence>
<feature type="compositionally biased region" description="Basic and acidic residues" evidence="1">
    <location>
        <begin position="150"/>
        <end position="166"/>
    </location>
</feature>
<feature type="compositionally biased region" description="Acidic residues" evidence="1">
    <location>
        <begin position="361"/>
        <end position="379"/>
    </location>
</feature>
<organism evidence="2 3">
    <name type="scientific">Hondaea fermentalgiana</name>
    <dbReference type="NCBI Taxonomy" id="2315210"/>
    <lineage>
        <taxon>Eukaryota</taxon>
        <taxon>Sar</taxon>
        <taxon>Stramenopiles</taxon>
        <taxon>Bigyra</taxon>
        <taxon>Labyrinthulomycetes</taxon>
        <taxon>Thraustochytrida</taxon>
        <taxon>Thraustochytriidae</taxon>
        <taxon>Hondaea</taxon>
    </lineage>
</organism>
<dbReference type="AlphaFoldDB" id="A0A2R5G8G0"/>
<feature type="region of interest" description="Disordered" evidence="1">
    <location>
        <begin position="1"/>
        <end position="41"/>
    </location>
</feature>
<dbReference type="Proteomes" id="UP000241890">
    <property type="component" value="Unassembled WGS sequence"/>
</dbReference>